<dbReference type="InterPro" id="IPR018052">
    <property type="entry name" value="Ald1_epimerase_CS"/>
</dbReference>
<dbReference type="UniPathway" id="UPA00242"/>
<evidence type="ECO:0000256" key="7">
    <source>
        <dbReference type="ARBA" id="ARBA00023277"/>
    </source>
</evidence>
<dbReference type="InterPro" id="IPR008183">
    <property type="entry name" value="Aldose_1/G6P_1-epimerase"/>
</dbReference>
<dbReference type="EMBL" id="JACOPQ010000002">
    <property type="protein sequence ID" value="MBC5736009.1"/>
    <property type="molecule type" value="Genomic_DNA"/>
</dbReference>
<dbReference type="Proteomes" id="UP000607645">
    <property type="component" value="Unassembled WGS sequence"/>
</dbReference>
<dbReference type="InterPro" id="IPR011013">
    <property type="entry name" value="Gal_mutarotase_sf_dom"/>
</dbReference>
<evidence type="ECO:0000313" key="13">
    <source>
        <dbReference type="Proteomes" id="UP000607645"/>
    </source>
</evidence>
<evidence type="ECO:0000256" key="9">
    <source>
        <dbReference type="PIRSR" id="PIRSR005096-1"/>
    </source>
</evidence>
<dbReference type="InterPro" id="IPR014718">
    <property type="entry name" value="GH-type_carb-bd"/>
</dbReference>
<feature type="active site" description="Proton donor" evidence="9">
    <location>
        <position position="177"/>
    </location>
</feature>
<reference evidence="12" key="1">
    <citation type="submission" date="2020-08" db="EMBL/GenBank/DDBJ databases">
        <title>Genome public.</title>
        <authorList>
            <person name="Liu C."/>
            <person name="Sun Q."/>
        </authorList>
    </citation>
    <scope>NUCLEOTIDE SEQUENCE</scope>
    <source>
        <strain evidence="12">NSJ-52</strain>
    </source>
</reference>
<dbReference type="GO" id="GO:0030246">
    <property type="term" value="F:carbohydrate binding"/>
    <property type="evidence" value="ECO:0007669"/>
    <property type="project" value="InterPro"/>
</dbReference>
<gene>
    <name evidence="12" type="ORF">H8S62_03135</name>
</gene>
<protein>
    <recommendedName>
        <fullName evidence="5 8">Aldose 1-epimerase</fullName>
        <ecNumber evidence="4 8">5.1.3.3</ecNumber>
    </recommendedName>
</protein>
<feature type="binding site" evidence="11">
    <location>
        <begin position="177"/>
        <end position="179"/>
    </location>
    <ligand>
        <name>beta-D-galactose</name>
        <dbReference type="ChEBI" id="CHEBI:27667"/>
    </ligand>
</feature>
<evidence type="ECO:0000256" key="5">
    <source>
        <dbReference type="ARBA" id="ARBA00014165"/>
    </source>
</evidence>
<evidence type="ECO:0000313" key="12">
    <source>
        <dbReference type="EMBL" id="MBC5736009.1"/>
    </source>
</evidence>
<evidence type="ECO:0000256" key="3">
    <source>
        <dbReference type="ARBA" id="ARBA00006206"/>
    </source>
</evidence>
<comment type="similarity">
    <text evidence="3 8">Belongs to the aldose epimerase family.</text>
</comment>
<name>A0A8J6MC84_9FIRM</name>
<evidence type="ECO:0000256" key="10">
    <source>
        <dbReference type="PIRSR" id="PIRSR005096-2"/>
    </source>
</evidence>
<proteinExistence type="inferred from homology"/>
<feature type="active site" description="Proton acceptor" evidence="9">
    <location>
        <position position="312"/>
    </location>
</feature>
<dbReference type="SUPFAM" id="SSF74650">
    <property type="entry name" value="Galactose mutarotase-like"/>
    <property type="match status" value="1"/>
</dbReference>
<dbReference type="GO" id="GO:0006006">
    <property type="term" value="P:glucose metabolic process"/>
    <property type="evidence" value="ECO:0007669"/>
    <property type="project" value="TreeGrafter"/>
</dbReference>
<evidence type="ECO:0000256" key="6">
    <source>
        <dbReference type="ARBA" id="ARBA00023235"/>
    </source>
</evidence>
<organism evidence="12 13">
    <name type="scientific">Lawsonibacter faecis</name>
    <dbReference type="NCBI Taxonomy" id="2763052"/>
    <lineage>
        <taxon>Bacteria</taxon>
        <taxon>Bacillati</taxon>
        <taxon>Bacillota</taxon>
        <taxon>Clostridia</taxon>
        <taxon>Eubacteriales</taxon>
        <taxon>Oscillospiraceae</taxon>
        <taxon>Lawsonibacter</taxon>
    </lineage>
</organism>
<dbReference type="GO" id="GO:0004034">
    <property type="term" value="F:aldose 1-epimerase activity"/>
    <property type="evidence" value="ECO:0007669"/>
    <property type="project" value="UniProtKB-EC"/>
</dbReference>
<dbReference type="Gene3D" id="2.70.98.10">
    <property type="match status" value="1"/>
</dbReference>
<evidence type="ECO:0000256" key="11">
    <source>
        <dbReference type="PIRSR" id="PIRSR005096-3"/>
    </source>
</evidence>
<evidence type="ECO:0000256" key="8">
    <source>
        <dbReference type="PIRNR" id="PIRNR005096"/>
    </source>
</evidence>
<dbReference type="GO" id="GO:0033499">
    <property type="term" value="P:galactose catabolic process via UDP-galactose, Leloir pathway"/>
    <property type="evidence" value="ECO:0007669"/>
    <property type="project" value="TreeGrafter"/>
</dbReference>
<keyword evidence="13" id="KW-1185">Reference proteome</keyword>
<evidence type="ECO:0000256" key="1">
    <source>
        <dbReference type="ARBA" id="ARBA00001614"/>
    </source>
</evidence>
<dbReference type="Pfam" id="PF01263">
    <property type="entry name" value="Aldose_epim"/>
    <property type="match status" value="1"/>
</dbReference>
<dbReference type="PROSITE" id="PS00545">
    <property type="entry name" value="ALDOSE_1_EPIMERASE"/>
    <property type="match status" value="1"/>
</dbReference>
<comment type="pathway">
    <text evidence="2 8">Carbohydrate metabolism; hexose metabolism.</text>
</comment>
<comment type="caution">
    <text evidence="12">The sequence shown here is derived from an EMBL/GenBank/DDBJ whole genome shotgun (WGS) entry which is preliminary data.</text>
</comment>
<evidence type="ECO:0000256" key="2">
    <source>
        <dbReference type="ARBA" id="ARBA00005028"/>
    </source>
</evidence>
<dbReference type="PANTHER" id="PTHR10091:SF0">
    <property type="entry name" value="GALACTOSE MUTAROTASE"/>
    <property type="match status" value="1"/>
</dbReference>
<dbReference type="InterPro" id="IPR047215">
    <property type="entry name" value="Galactose_mutarotase-like"/>
</dbReference>
<accession>A0A8J6MC84</accession>
<dbReference type="InterPro" id="IPR015443">
    <property type="entry name" value="Aldose_1-epimerase"/>
</dbReference>
<dbReference type="NCBIfam" id="NF008277">
    <property type="entry name" value="PRK11055.1"/>
    <property type="match status" value="1"/>
</dbReference>
<dbReference type="PIRSF" id="PIRSF005096">
    <property type="entry name" value="GALM"/>
    <property type="match status" value="1"/>
</dbReference>
<dbReference type="CDD" id="cd09019">
    <property type="entry name" value="galactose_mutarotase_like"/>
    <property type="match status" value="1"/>
</dbReference>
<sequence length="348" mass="37222">MTELTSRPFGATAEGTFVECWTLDNHNGMTAEILTYGGILRTLTVPSPTGPRDVVLGLDTVADYEANPGPHLGALVGRVAGRISGASFALNGKEYHLTANAPHTCLHGGAKGYAKQVWQAEAVDGKLVLTYFSPDGEEHFPGNLKVRVVYALTANNSLTIEYFAETDGSTIVNLTNHSYFNLEGHGAGTVDGHTAQFFADYITENNAEKVPTGVLIGVTGTPFDLREPKLLGPGLISGHPQIAAAHGYDHNFVLKSQLDGVFQTAAVLEAGGVRMECETTQPGVQFYTANFLDVPRGKDGAAYGVHSGLCLETQGWPDAVHHPDFPSPVLKPGETYHHLTVYRFTSAK</sequence>
<dbReference type="PANTHER" id="PTHR10091">
    <property type="entry name" value="ALDOSE-1-EPIMERASE"/>
    <property type="match status" value="1"/>
</dbReference>
<keyword evidence="7 8" id="KW-0119">Carbohydrate metabolism</keyword>
<dbReference type="RefSeq" id="WP_186918430.1">
    <property type="nucleotide sequence ID" value="NZ_JACOPQ010000002.1"/>
</dbReference>
<dbReference type="EC" id="5.1.3.3" evidence="4 8"/>
<evidence type="ECO:0000256" key="4">
    <source>
        <dbReference type="ARBA" id="ARBA00013185"/>
    </source>
</evidence>
<feature type="binding site" evidence="10">
    <location>
        <position position="249"/>
    </location>
    <ligand>
        <name>beta-D-galactose</name>
        <dbReference type="ChEBI" id="CHEBI:27667"/>
    </ligand>
</feature>
<comment type="catalytic activity">
    <reaction evidence="1 8">
        <text>alpha-D-glucose = beta-D-glucose</text>
        <dbReference type="Rhea" id="RHEA:10264"/>
        <dbReference type="ChEBI" id="CHEBI:15903"/>
        <dbReference type="ChEBI" id="CHEBI:17925"/>
        <dbReference type="EC" id="5.1.3.3"/>
    </reaction>
</comment>
<dbReference type="AlphaFoldDB" id="A0A8J6MC84"/>
<keyword evidence="6 8" id="KW-0413">Isomerase</keyword>